<dbReference type="GO" id="GO:0016301">
    <property type="term" value="F:kinase activity"/>
    <property type="evidence" value="ECO:0007669"/>
    <property type="project" value="UniProtKB-KW"/>
</dbReference>
<keyword evidence="4" id="KW-0547">Nucleotide-binding</keyword>
<evidence type="ECO:0000259" key="6">
    <source>
        <dbReference type="PROSITE" id="PS51424"/>
    </source>
</evidence>
<dbReference type="GO" id="GO:0000166">
    <property type="term" value="F:nucleotide binding"/>
    <property type="evidence" value="ECO:0007669"/>
    <property type="project" value="UniProtKB-KW"/>
</dbReference>
<protein>
    <submittedName>
        <fullName evidence="7">Leucine-rich repeat serine/threonine-protein kinase 1</fullName>
    </submittedName>
</protein>
<reference evidence="7" key="1">
    <citation type="submission" date="2023-03" db="EMBL/GenBank/DDBJ databases">
        <authorList>
            <person name="Steffen K."/>
            <person name="Cardenas P."/>
        </authorList>
    </citation>
    <scope>NUCLEOTIDE SEQUENCE</scope>
</reference>
<dbReference type="Pfam" id="PF12799">
    <property type="entry name" value="LRR_4"/>
    <property type="match status" value="1"/>
</dbReference>
<keyword evidence="8" id="KW-1185">Reference proteome</keyword>
<keyword evidence="7" id="KW-0418">Kinase</keyword>
<comment type="cofactor">
    <cofactor evidence="1">
        <name>Mg(2+)</name>
        <dbReference type="ChEBI" id="CHEBI:18420"/>
    </cofactor>
</comment>
<dbReference type="InterPro" id="IPR003591">
    <property type="entry name" value="Leu-rich_rpt_typical-subtyp"/>
</dbReference>
<keyword evidence="7" id="KW-0808">Transferase</keyword>
<dbReference type="Pfam" id="PF08477">
    <property type="entry name" value="Roc"/>
    <property type="match status" value="1"/>
</dbReference>
<evidence type="ECO:0000256" key="2">
    <source>
        <dbReference type="ARBA" id="ARBA00022614"/>
    </source>
</evidence>
<dbReference type="InterPro" id="IPR027417">
    <property type="entry name" value="P-loop_NTPase"/>
</dbReference>
<evidence type="ECO:0000313" key="7">
    <source>
        <dbReference type="EMBL" id="CAI8054534.1"/>
    </source>
</evidence>
<comment type="caution">
    <text evidence="7">The sequence shown here is derived from an EMBL/GenBank/DDBJ whole genome shotgun (WGS) entry which is preliminary data.</text>
</comment>
<dbReference type="SUPFAM" id="SSF48403">
    <property type="entry name" value="Ankyrin repeat"/>
    <property type="match status" value="1"/>
</dbReference>
<evidence type="ECO:0000256" key="1">
    <source>
        <dbReference type="ARBA" id="ARBA00001946"/>
    </source>
</evidence>
<dbReference type="Gene3D" id="3.40.50.300">
    <property type="entry name" value="P-loop containing nucleotide triphosphate hydrolases"/>
    <property type="match status" value="1"/>
</dbReference>
<dbReference type="AlphaFoldDB" id="A0AA35XEL4"/>
<dbReference type="PANTHER" id="PTHR24366:SF96">
    <property type="entry name" value="LEUCINE RICH REPEAT CONTAINING 53"/>
    <property type="match status" value="1"/>
</dbReference>
<dbReference type="PROSITE" id="PS51450">
    <property type="entry name" value="LRR"/>
    <property type="match status" value="5"/>
</dbReference>
<feature type="region of interest" description="Disordered" evidence="5">
    <location>
        <begin position="616"/>
        <end position="636"/>
    </location>
</feature>
<dbReference type="SMART" id="SM00369">
    <property type="entry name" value="LRR_TYP"/>
    <property type="match status" value="6"/>
</dbReference>
<feature type="domain" description="Roc" evidence="6">
    <location>
        <begin position="731"/>
        <end position="867"/>
    </location>
</feature>
<dbReference type="EMBL" id="CASHTH010004192">
    <property type="protein sequence ID" value="CAI8054534.1"/>
    <property type="molecule type" value="Genomic_DNA"/>
</dbReference>
<evidence type="ECO:0000256" key="5">
    <source>
        <dbReference type="SAM" id="MobiDB-lite"/>
    </source>
</evidence>
<dbReference type="PANTHER" id="PTHR24366">
    <property type="entry name" value="IG(IMMUNOGLOBULIN) AND LRR(LEUCINE RICH REPEAT) DOMAINS"/>
    <property type="match status" value="1"/>
</dbReference>
<accession>A0AA35XEL4</accession>
<evidence type="ECO:0000256" key="3">
    <source>
        <dbReference type="ARBA" id="ARBA00022737"/>
    </source>
</evidence>
<dbReference type="InterPro" id="IPR036770">
    <property type="entry name" value="Ankyrin_rpt-contain_sf"/>
</dbReference>
<dbReference type="Gene3D" id="3.80.10.10">
    <property type="entry name" value="Ribonuclease Inhibitor"/>
    <property type="match status" value="3"/>
</dbReference>
<dbReference type="SMART" id="SM00364">
    <property type="entry name" value="LRR_BAC"/>
    <property type="match status" value="7"/>
</dbReference>
<dbReference type="InterPro" id="IPR025875">
    <property type="entry name" value="Leu-rich_rpt_4"/>
</dbReference>
<dbReference type="Proteomes" id="UP001174909">
    <property type="component" value="Unassembled WGS sequence"/>
</dbReference>
<dbReference type="Pfam" id="PF13855">
    <property type="entry name" value="LRR_8"/>
    <property type="match status" value="1"/>
</dbReference>
<dbReference type="Gene3D" id="3.30.70.1390">
    <property type="entry name" value="ROC domain from the Parkinson's disease-associated leucine-rich repeat kinase 2"/>
    <property type="match status" value="1"/>
</dbReference>
<dbReference type="PROSITE" id="PS51424">
    <property type="entry name" value="ROC"/>
    <property type="match status" value="1"/>
</dbReference>
<name>A0AA35XEL4_GEOBA</name>
<organism evidence="7 8">
    <name type="scientific">Geodia barretti</name>
    <name type="common">Barrett's horny sponge</name>
    <dbReference type="NCBI Taxonomy" id="519541"/>
    <lineage>
        <taxon>Eukaryota</taxon>
        <taxon>Metazoa</taxon>
        <taxon>Porifera</taxon>
        <taxon>Demospongiae</taxon>
        <taxon>Heteroscleromorpha</taxon>
        <taxon>Tetractinellida</taxon>
        <taxon>Astrophorina</taxon>
        <taxon>Geodiidae</taxon>
        <taxon>Geodia</taxon>
    </lineage>
</organism>
<dbReference type="GO" id="GO:0009966">
    <property type="term" value="P:regulation of signal transduction"/>
    <property type="evidence" value="ECO:0007669"/>
    <property type="project" value="UniProtKB-ARBA"/>
</dbReference>
<evidence type="ECO:0000256" key="4">
    <source>
        <dbReference type="ARBA" id="ARBA00022741"/>
    </source>
</evidence>
<dbReference type="SUPFAM" id="SSF52540">
    <property type="entry name" value="P-loop containing nucleoside triphosphate hydrolases"/>
    <property type="match status" value="1"/>
</dbReference>
<feature type="non-terminal residue" evidence="7">
    <location>
        <position position="867"/>
    </location>
</feature>
<dbReference type="SUPFAM" id="SSF52058">
    <property type="entry name" value="L domain-like"/>
    <property type="match status" value="1"/>
</dbReference>
<evidence type="ECO:0000313" key="8">
    <source>
        <dbReference type="Proteomes" id="UP001174909"/>
    </source>
</evidence>
<keyword evidence="2" id="KW-0433">Leucine-rich repeat</keyword>
<proteinExistence type="predicted"/>
<sequence length="867" mass="97194">MEPTSAPPPPEDDFDPDDYIRTAVTYGRLDVVKDWLPHHRDDPQRISQLVLFPAAMFGQLELLSFCLDYGDINHREEHHPVYRGWNLMHFAVKGIHMNVHVPAEENQQNGQLCGEENVLRMKLEIHSRLLDILAVLLSRGVDPTVPDCEGNTPSGKASSLSSREECFLDGAVLLDIHVCTHSLESGGSPKTPGLEALKKLPEDLQWQLALQPLLEWAYSRNRFDVLTFCHKNRFVDLTQKRMSLGQSGRPLMIDSLHTQRFSLLREMIQSSSDIDPCVCAQKLLTKVYECGPGKETLLSYATRAATSGNASLLPSLLSPETLCVRLSHIKIEGVNLESVPLSLFSPSLAHLELSKNQLSTLPVADALDRGLCECLEELSIASNAFSEFPGDIFRLPRLVRLDARNNVISSVPVSMWTAPRLEELYLSKNNVACLPCPDYVYLTPGVIASVQPRLMTFSHGLSSTETRHVQSARQSCVTLAAPGEESQGGGFRLKTLDLSDNQLTEIPPGLPCLAPRLRTLKLSGNRINHLGHPCNYPQMLEKLDMNKNASKSCIQWCGDPPSLVCAQSRLREGSVPCSHIGHKVLSNLKFLFLEENQLTSVELEEQQPIQHRNSIESVSDFGSMGDSGTHGRERDKGEEVLMTLMFPRLESLRLSNNQLERVPSGIHRLVELRELKLDGNTGITRLPSNIHLLQELFFFTFEGISDPVVSELRSCSNTPEQLLYLKAREKDYCRNTAMRLFVIGHFSKGKTSVIGALRKTKQLRTFDERADRHLGPDFHLTEDERQSTVGIQCDRWVYKKAGATTQITFYTWDFAGQEEYYLTHQCFFTNRALYLLVYNVTDGVEGIKSLTVWLQNLQANAPGSSVI</sequence>
<dbReference type="Gene3D" id="1.25.40.20">
    <property type="entry name" value="Ankyrin repeat-containing domain"/>
    <property type="match status" value="1"/>
</dbReference>
<gene>
    <name evidence="7" type="ORF">GBAR_LOCUS29753</name>
</gene>
<dbReference type="InterPro" id="IPR020859">
    <property type="entry name" value="ROC"/>
</dbReference>
<dbReference type="InterPro" id="IPR032675">
    <property type="entry name" value="LRR_dom_sf"/>
</dbReference>
<dbReference type="Pfam" id="PF00560">
    <property type="entry name" value="LRR_1"/>
    <property type="match status" value="1"/>
</dbReference>
<dbReference type="InterPro" id="IPR001611">
    <property type="entry name" value="Leu-rich_rpt"/>
</dbReference>
<keyword evidence="3" id="KW-0677">Repeat</keyword>